<evidence type="ECO:0000259" key="6">
    <source>
        <dbReference type="SMART" id="SM01003"/>
    </source>
</evidence>
<evidence type="ECO:0000313" key="7">
    <source>
        <dbReference type="EMBL" id="MBF4694384.1"/>
    </source>
</evidence>
<keyword evidence="4" id="KW-0560">Oxidoreductase</keyword>
<comment type="caution">
    <text evidence="7">The sequence shown here is derived from an EMBL/GenBank/DDBJ whole genome shotgun (WGS) entry which is preliminary data.</text>
</comment>
<gene>
    <name evidence="7" type="ORF">ISU02_14840</name>
</gene>
<feature type="domain" description="Alanine dehydrogenase/pyridine nucleotide transhydrogenase N-terminal" evidence="6">
    <location>
        <begin position="4"/>
        <end position="131"/>
    </location>
</feature>
<accession>A0ABR9ZXU2</accession>
<dbReference type="EC" id="1.4.1.1" evidence="3"/>
<evidence type="ECO:0000256" key="4">
    <source>
        <dbReference type="ARBA" id="ARBA00023002"/>
    </source>
</evidence>
<dbReference type="Gene3D" id="3.40.50.720">
    <property type="entry name" value="NAD(P)-binding Rossmann-like Domain"/>
    <property type="match status" value="2"/>
</dbReference>
<evidence type="ECO:0000256" key="3">
    <source>
        <dbReference type="ARBA" id="ARBA00012897"/>
    </source>
</evidence>
<dbReference type="EMBL" id="JADKNH010000009">
    <property type="protein sequence ID" value="MBF4694384.1"/>
    <property type="molecule type" value="Genomic_DNA"/>
</dbReference>
<name>A0ABR9ZXU2_9FIRM</name>
<evidence type="ECO:0000256" key="2">
    <source>
        <dbReference type="ARBA" id="ARBA00005689"/>
    </source>
</evidence>
<dbReference type="SUPFAM" id="SSF51735">
    <property type="entry name" value="NAD(P)-binding Rossmann-fold domains"/>
    <property type="match status" value="1"/>
</dbReference>
<dbReference type="RefSeq" id="WP_194702627.1">
    <property type="nucleotide sequence ID" value="NZ_JADKNH010000009.1"/>
</dbReference>
<dbReference type="SUPFAM" id="SSF52283">
    <property type="entry name" value="Formate/glycerate dehydrogenase catalytic domain-like"/>
    <property type="match status" value="1"/>
</dbReference>
<dbReference type="InterPro" id="IPR007698">
    <property type="entry name" value="AlaDH/PNT_NAD(H)-bd"/>
</dbReference>
<dbReference type="CDD" id="cd05305">
    <property type="entry name" value="L-AlaDH"/>
    <property type="match status" value="1"/>
</dbReference>
<dbReference type="Pfam" id="PF05222">
    <property type="entry name" value="AlaDh_PNT_N"/>
    <property type="match status" value="1"/>
</dbReference>
<dbReference type="Pfam" id="PF01262">
    <property type="entry name" value="AlaDh_PNT_C"/>
    <property type="match status" value="1"/>
</dbReference>
<dbReference type="InterPro" id="IPR008141">
    <property type="entry name" value="Ala_DH"/>
</dbReference>
<dbReference type="SMART" id="SM01003">
    <property type="entry name" value="AlaDh_PNT_N"/>
    <property type="match status" value="1"/>
</dbReference>
<protein>
    <recommendedName>
        <fullName evidence="3">alanine dehydrogenase</fullName>
        <ecNumber evidence="3">1.4.1.1</ecNumber>
    </recommendedName>
</protein>
<reference evidence="7 8" key="1">
    <citation type="submission" date="2020-11" db="EMBL/GenBank/DDBJ databases">
        <title>Fusibacter basophilias sp. nov.</title>
        <authorList>
            <person name="Qiu D."/>
        </authorList>
    </citation>
    <scope>NUCLEOTIDE SEQUENCE [LARGE SCALE GENOMIC DNA]</scope>
    <source>
        <strain evidence="7 8">Q10-2</strain>
    </source>
</reference>
<dbReference type="InterPro" id="IPR036291">
    <property type="entry name" value="NAD(P)-bd_dom_sf"/>
</dbReference>
<sequence>MKIGILKEVKEGESRVILTPVEVKELIQSGHEVFVQKSAGALAGFEDEAYKKSGATILESKEALFDKVDFITKVKEIEPSEYALLREDQIIFTCIHPAANPEEVQVLLDKKVIAFTAEDTHKYGSPNCEAAGKLGAIMGTYHLLSINGGRGQSIFGIGGAPAAKVLVLGAGIVGKGAVDILASLGGQVYLMDINVGILRDSQYQFSKNVTTMISNRSNIQSILGDIDLVVNCVKWPKHRKDHLIYEEDLKLMKKGSVIVDVSADVGGAVESYRPTTHLEPTYVINGVLHYGVDNIPGAAPHTVSKAYAASIFPHILSIANNGITEACVKDGYLRRSLCVYKGALTHTETSVIQKRPFTSPETVLDIADRKDLNLAPSATTTHIG</sequence>
<evidence type="ECO:0000256" key="1">
    <source>
        <dbReference type="ARBA" id="ARBA00005206"/>
    </source>
</evidence>
<proteinExistence type="inferred from homology"/>
<comment type="similarity">
    <text evidence="2">Belongs to the AlaDH/PNT family.</text>
</comment>
<organism evidence="7 8">
    <name type="scientific">Fusibacter ferrireducens</name>
    <dbReference type="NCBI Taxonomy" id="2785058"/>
    <lineage>
        <taxon>Bacteria</taxon>
        <taxon>Bacillati</taxon>
        <taxon>Bacillota</taxon>
        <taxon>Clostridia</taxon>
        <taxon>Eubacteriales</taxon>
        <taxon>Eubacteriales Family XII. Incertae Sedis</taxon>
        <taxon>Fusibacter</taxon>
    </lineage>
</organism>
<dbReference type="PANTHER" id="PTHR42795:SF1">
    <property type="entry name" value="ALANINE DEHYDROGENASE"/>
    <property type="match status" value="1"/>
</dbReference>
<feature type="domain" description="Alanine dehydrogenase/pyridine nucleotide transhydrogenase NAD(H)-binding" evidence="5">
    <location>
        <begin position="143"/>
        <end position="291"/>
    </location>
</feature>
<evidence type="ECO:0000313" key="8">
    <source>
        <dbReference type="Proteomes" id="UP000614200"/>
    </source>
</evidence>
<dbReference type="InterPro" id="IPR007886">
    <property type="entry name" value="AlaDH/PNT_N"/>
</dbReference>
<evidence type="ECO:0000259" key="5">
    <source>
        <dbReference type="SMART" id="SM01002"/>
    </source>
</evidence>
<dbReference type="SMART" id="SM01002">
    <property type="entry name" value="AlaDh_PNT_C"/>
    <property type="match status" value="1"/>
</dbReference>
<dbReference type="PANTHER" id="PTHR42795">
    <property type="entry name" value="ALANINE DEHYDROGENASE"/>
    <property type="match status" value="1"/>
</dbReference>
<keyword evidence="8" id="KW-1185">Reference proteome</keyword>
<comment type="pathway">
    <text evidence="1">Amino-acid degradation; L-alanine degradation via dehydrogenase pathway; NH(3) and pyruvate from L-alanine: step 1/1.</text>
</comment>
<dbReference type="Proteomes" id="UP000614200">
    <property type="component" value="Unassembled WGS sequence"/>
</dbReference>